<dbReference type="SUPFAM" id="SSF56300">
    <property type="entry name" value="Metallo-dependent phosphatases"/>
    <property type="match status" value="1"/>
</dbReference>
<reference evidence="2" key="1">
    <citation type="submission" date="2017-02" db="UniProtKB">
        <authorList>
            <consortium name="WormBaseParasite"/>
        </authorList>
    </citation>
    <scope>IDENTIFICATION</scope>
</reference>
<name>A0A0R3RKC3_9BILA</name>
<protein>
    <submittedName>
        <fullName evidence="2">Ovule protein</fullName>
    </submittedName>
</protein>
<evidence type="ECO:0000313" key="1">
    <source>
        <dbReference type="Proteomes" id="UP000050640"/>
    </source>
</evidence>
<proteinExistence type="predicted"/>
<keyword evidence="1" id="KW-1185">Reference proteome</keyword>
<dbReference type="Gene3D" id="3.60.21.10">
    <property type="match status" value="1"/>
</dbReference>
<sequence length="48" mass="5633">MFLYYPDSLILPMCRLYVVGSLDGDFDRLLTIFNQFSMPPFTTYIFLG</sequence>
<accession>A0A0R3RKC3</accession>
<dbReference type="InterPro" id="IPR029052">
    <property type="entry name" value="Metallo-depent_PP-like"/>
</dbReference>
<dbReference type="Proteomes" id="UP000050640">
    <property type="component" value="Unplaced"/>
</dbReference>
<organism evidence="1 2">
    <name type="scientific">Elaeophora elaphi</name>
    <dbReference type="NCBI Taxonomy" id="1147741"/>
    <lineage>
        <taxon>Eukaryota</taxon>
        <taxon>Metazoa</taxon>
        <taxon>Ecdysozoa</taxon>
        <taxon>Nematoda</taxon>
        <taxon>Chromadorea</taxon>
        <taxon>Rhabditida</taxon>
        <taxon>Spirurina</taxon>
        <taxon>Spiruromorpha</taxon>
        <taxon>Filarioidea</taxon>
        <taxon>Onchocercidae</taxon>
        <taxon>Elaeophora</taxon>
    </lineage>
</organism>
<dbReference type="AlphaFoldDB" id="A0A0R3RKC3"/>
<evidence type="ECO:0000313" key="2">
    <source>
        <dbReference type="WBParaSite" id="EEL_0000193201-mRNA-1"/>
    </source>
</evidence>
<dbReference type="WBParaSite" id="EEL_0000193201-mRNA-1">
    <property type="protein sequence ID" value="EEL_0000193201-mRNA-1"/>
    <property type="gene ID" value="EEL_0000193201"/>
</dbReference>